<reference evidence="7 8" key="1">
    <citation type="journal article" date="2024" name="Anaerobe">
        <title>The identification of Finegoldia dalianensis sp. nov., isolated from the pus of a patient with skin abscess and genomic analysis of the strains belonging to Finegoldia genus.</title>
        <authorList>
            <person name="Li Y."/>
            <person name="Wang Y."/>
            <person name="Xiao D."/>
            <person name="Wang J."/>
            <person name="Jin D."/>
        </authorList>
    </citation>
    <scope>NUCLEOTIDE SEQUENCE [LARGE SCALE GENOMIC DNA]</scope>
    <source>
        <strain evidence="7 8">LY240594</strain>
    </source>
</reference>
<dbReference type="SUPFAM" id="SSF55120">
    <property type="entry name" value="Pseudouridine synthase"/>
    <property type="match status" value="1"/>
</dbReference>
<evidence type="ECO:0000256" key="1">
    <source>
        <dbReference type="ARBA" id="ARBA00000073"/>
    </source>
</evidence>
<accession>A0ABW9K9R3</accession>
<name>A0ABW9K9R3_9FIRM</name>
<comment type="similarity">
    <text evidence="2 5">Belongs to the pseudouridine synthase RluA family.</text>
</comment>
<evidence type="ECO:0000256" key="2">
    <source>
        <dbReference type="ARBA" id="ARBA00010876"/>
    </source>
</evidence>
<dbReference type="InterPro" id="IPR006145">
    <property type="entry name" value="PsdUridine_synth_RsuA/RluA"/>
</dbReference>
<keyword evidence="3 5" id="KW-0413">Isomerase</keyword>
<evidence type="ECO:0000313" key="7">
    <source>
        <dbReference type="EMBL" id="MFN2101388.1"/>
    </source>
</evidence>
<comment type="caution">
    <text evidence="7">The sequence shown here is derived from an EMBL/GenBank/DDBJ whole genome shotgun (WGS) entry which is preliminary data.</text>
</comment>
<dbReference type="InterPro" id="IPR020103">
    <property type="entry name" value="PsdUridine_synth_cat_dom_sf"/>
</dbReference>
<evidence type="ECO:0000313" key="8">
    <source>
        <dbReference type="Proteomes" id="UP001634413"/>
    </source>
</evidence>
<dbReference type="Proteomes" id="UP001634413">
    <property type="component" value="Unassembled WGS sequence"/>
</dbReference>
<dbReference type="NCBIfam" id="TIGR00005">
    <property type="entry name" value="rluA_subfam"/>
    <property type="match status" value="1"/>
</dbReference>
<dbReference type="EC" id="5.4.99.-" evidence="5"/>
<dbReference type="InterPro" id="IPR006224">
    <property type="entry name" value="PsdUridine_synth_RluA-like_CS"/>
</dbReference>
<dbReference type="PANTHER" id="PTHR21600">
    <property type="entry name" value="MITOCHONDRIAL RNA PSEUDOURIDINE SYNTHASE"/>
    <property type="match status" value="1"/>
</dbReference>
<evidence type="ECO:0000256" key="3">
    <source>
        <dbReference type="ARBA" id="ARBA00023235"/>
    </source>
</evidence>
<dbReference type="SMART" id="SM00363">
    <property type="entry name" value="S4"/>
    <property type="match status" value="1"/>
</dbReference>
<organism evidence="7 8">
    <name type="scientific">Finegoldia dalianensis</name>
    <dbReference type="NCBI Taxonomy" id="3145239"/>
    <lineage>
        <taxon>Bacteria</taxon>
        <taxon>Bacillati</taxon>
        <taxon>Bacillota</taxon>
        <taxon>Tissierellia</taxon>
        <taxon>Tissierellales</taxon>
        <taxon>Peptoniphilaceae</taxon>
        <taxon>Finegoldia</taxon>
    </lineage>
</organism>
<dbReference type="Gene3D" id="3.10.290.10">
    <property type="entry name" value="RNA-binding S4 domain"/>
    <property type="match status" value="1"/>
</dbReference>
<proteinExistence type="inferred from homology"/>
<comment type="catalytic activity">
    <reaction evidence="1 5">
        <text>a uridine in RNA = a pseudouridine in RNA</text>
        <dbReference type="Rhea" id="RHEA:48348"/>
        <dbReference type="Rhea" id="RHEA-COMP:12068"/>
        <dbReference type="Rhea" id="RHEA-COMP:12069"/>
        <dbReference type="ChEBI" id="CHEBI:65314"/>
        <dbReference type="ChEBI" id="CHEBI:65315"/>
    </reaction>
</comment>
<comment type="function">
    <text evidence="5">Responsible for synthesis of pseudouridine from uracil.</text>
</comment>
<gene>
    <name evidence="7" type="ORF">ABDJ34_00550</name>
</gene>
<feature type="domain" description="RNA-binding S4" evidence="6">
    <location>
        <begin position="20"/>
        <end position="76"/>
    </location>
</feature>
<dbReference type="SUPFAM" id="SSF55174">
    <property type="entry name" value="Alpha-L RNA-binding motif"/>
    <property type="match status" value="1"/>
</dbReference>
<evidence type="ECO:0000256" key="4">
    <source>
        <dbReference type="PROSITE-ProRule" id="PRU00182"/>
    </source>
</evidence>
<dbReference type="RefSeq" id="WP_412701042.1">
    <property type="nucleotide sequence ID" value="NZ_JBDLBQ010000001.1"/>
</dbReference>
<dbReference type="GO" id="GO:0016853">
    <property type="term" value="F:isomerase activity"/>
    <property type="evidence" value="ECO:0007669"/>
    <property type="project" value="UniProtKB-KW"/>
</dbReference>
<dbReference type="PANTHER" id="PTHR21600:SF44">
    <property type="entry name" value="RIBOSOMAL LARGE SUBUNIT PSEUDOURIDINE SYNTHASE D"/>
    <property type="match status" value="1"/>
</dbReference>
<evidence type="ECO:0000259" key="6">
    <source>
        <dbReference type="SMART" id="SM00363"/>
    </source>
</evidence>
<dbReference type="CDD" id="cd02869">
    <property type="entry name" value="PseudoU_synth_RluA_like"/>
    <property type="match status" value="1"/>
</dbReference>
<dbReference type="PROSITE" id="PS01129">
    <property type="entry name" value="PSI_RLU"/>
    <property type="match status" value="1"/>
</dbReference>
<dbReference type="InterPro" id="IPR006225">
    <property type="entry name" value="PsdUridine_synth_RluC/D"/>
</dbReference>
<keyword evidence="8" id="KW-1185">Reference proteome</keyword>
<dbReference type="Pfam" id="PF01479">
    <property type="entry name" value="S4"/>
    <property type="match status" value="1"/>
</dbReference>
<dbReference type="EMBL" id="JBDLBQ010000001">
    <property type="protein sequence ID" value="MFN2101388.1"/>
    <property type="molecule type" value="Genomic_DNA"/>
</dbReference>
<dbReference type="InterPro" id="IPR050188">
    <property type="entry name" value="RluA_PseudoU_synthase"/>
</dbReference>
<dbReference type="CDD" id="cd00165">
    <property type="entry name" value="S4"/>
    <property type="match status" value="1"/>
</dbReference>
<dbReference type="Gene3D" id="3.30.2350.10">
    <property type="entry name" value="Pseudouridine synthase"/>
    <property type="match status" value="1"/>
</dbReference>
<dbReference type="Pfam" id="PF00849">
    <property type="entry name" value="PseudoU_synth_2"/>
    <property type="match status" value="1"/>
</dbReference>
<keyword evidence="4" id="KW-0694">RNA-binding</keyword>
<dbReference type="InterPro" id="IPR002942">
    <property type="entry name" value="S4_RNA-bd"/>
</dbReference>
<dbReference type="PROSITE" id="PS50889">
    <property type="entry name" value="S4"/>
    <property type="match status" value="1"/>
</dbReference>
<sequence>MEDRKYMMYEFLIGDSNQNSRLDVFLANEVELSRSEIQKLIEDKKVLVNEKIQKKNYKLNLNDKIKLEYEKPDKTIKPQKYNLDVVYQDDYLAIINKDKNVIVHPTETIYSDTLVNYLMYNFENLSDVDGDYRRGIVHRLDKDTTGLIIIAKDNDTHSKLKEIIKNHEITKTYLCIIHGKIDECGIIEEYMTRNPKDRKKMMVSDEGKLSVSHYQRLDYNDDYSLVKVQIKTGRTHQIRVHMNYIHHPILGDKLYGLKKEKILFDSQVLHAYNLQFVHPQTHENINVIGNLKQDFITAIKKTKLDYTKIPSKL</sequence>
<dbReference type="InterPro" id="IPR036986">
    <property type="entry name" value="S4_RNA-bd_sf"/>
</dbReference>
<evidence type="ECO:0000256" key="5">
    <source>
        <dbReference type="RuleBase" id="RU362028"/>
    </source>
</evidence>
<protein>
    <recommendedName>
        <fullName evidence="5">Pseudouridine synthase</fullName>
        <ecNumber evidence="5">5.4.99.-</ecNumber>
    </recommendedName>
</protein>